<dbReference type="Pfam" id="PF13467">
    <property type="entry name" value="RHH_4"/>
    <property type="match status" value="1"/>
</dbReference>
<dbReference type="RefSeq" id="WP_219766654.1">
    <property type="nucleotide sequence ID" value="NZ_JAHYBZ010000014.1"/>
</dbReference>
<protein>
    <submittedName>
        <fullName evidence="2">Ribbon-helix-helix domain-containing protein</fullName>
    </submittedName>
</protein>
<evidence type="ECO:0000259" key="1">
    <source>
        <dbReference type="Pfam" id="PF13467"/>
    </source>
</evidence>
<accession>A0ABS7AHJ8</accession>
<keyword evidence="3" id="KW-1185">Reference proteome</keyword>
<dbReference type="Gene3D" id="1.10.3990.20">
    <property type="entry name" value="protein bp1543"/>
    <property type="match status" value="1"/>
</dbReference>
<gene>
    <name evidence="2" type="ORF">KPL78_28305</name>
</gene>
<evidence type="ECO:0000313" key="2">
    <source>
        <dbReference type="EMBL" id="MBW6401784.1"/>
    </source>
</evidence>
<organism evidence="2 3">
    <name type="scientific">Roseomonas alba</name>
    <dbReference type="NCBI Taxonomy" id="2846776"/>
    <lineage>
        <taxon>Bacteria</taxon>
        <taxon>Pseudomonadati</taxon>
        <taxon>Pseudomonadota</taxon>
        <taxon>Alphaproteobacteria</taxon>
        <taxon>Acetobacterales</taxon>
        <taxon>Roseomonadaceae</taxon>
        <taxon>Roseomonas</taxon>
    </lineage>
</organism>
<dbReference type="Proteomes" id="UP001196565">
    <property type="component" value="Unassembled WGS sequence"/>
</dbReference>
<proteinExistence type="predicted"/>
<sequence length="71" mass="7527">MKPHLAKRSFSLAGHRTSVALEPAFWAALEAIAAARGISLAALVSERDAARAEDGAPLASTLRVFALLEQR</sequence>
<dbReference type="EMBL" id="JAHYBZ010000014">
    <property type="protein sequence ID" value="MBW6401784.1"/>
    <property type="molecule type" value="Genomic_DNA"/>
</dbReference>
<name>A0ABS7AHJ8_9PROT</name>
<evidence type="ECO:0000313" key="3">
    <source>
        <dbReference type="Proteomes" id="UP001196565"/>
    </source>
</evidence>
<comment type="caution">
    <text evidence="2">The sequence shown here is derived from an EMBL/GenBank/DDBJ whole genome shotgun (WGS) entry which is preliminary data.</text>
</comment>
<feature type="domain" description="Ribbon-helix-helix" evidence="1">
    <location>
        <begin position="6"/>
        <end position="67"/>
    </location>
</feature>
<dbReference type="InterPro" id="IPR027373">
    <property type="entry name" value="RHH_dom"/>
</dbReference>
<reference evidence="2 3" key="1">
    <citation type="submission" date="2021-07" db="EMBL/GenBank/DDBJ databases">
        <authorList>
            <person name="So Y."/>
        </authorList>
    </citation>
    <scope>NUCLEOTIDE SEQUENCE [LARGE SCALE GENOMIC DNA]</scope>
    <source>
        <strain evidence="2 3">HJA6</strain>
    </source>
</reference>
<dbReference type="InterPro" id="IPR038268">
    <property type="entry name" value="RHH_sf"/>
</dbReference>